<geneLocation type="plasmid" evidence="2 3">
    <name>pPP3</name>
</geneLocation>
<keyword evidence="3" id="KW-1185">Reference proteome</keyword>
<organism evidence="2 3">
    <name type="scientific">Persicobacter psychrovividus</name>
    <dbReference type="NCBI Taxonomy" id="387638"/>
    <lineage>
        <taxon>Bacteria</taxon>
        <taxon>Pseudomonadati</taxon>
        <taxon>Bacteroidota</taxon>
        <taxon>Cytophagia</taxon>
        <taxon>Cytophagales</taxon>
        <taxon>Persicobacteraceae</taxon>
        <taxon>Persicobacter</taxon>
    </lineage>
</organism>
<keyword evidence="2" id="KW-0614">Plasmid</keyword>
<reference evidence="2 3" key="1">
    <citation type="submission" date="2021-12" db="EMBL/GenBank/DDBJ databases">
        <title>Genome sequencing of bacteria with rrn-lacking chromosome and rrn-plasmid.</title>
        <authorList>
            <person name="Anda M."/>
            <person name="Iwasaki W."/>
        </authorList>
    </citation>
    <scope>NUCLEOTIDE SEQUENCE [LARGE SCALE GENOMIC DNA]</scope>
    <source>
        <strain evidence="2 3">NBRC 101262</strain>
        <plasmid evidence="2 3">pPP3</plasmid>
    </source>
</reference>
<dbReference type="EMBL" id="AP025295">
    <property type="protein sequence ID" value="BDD01713.1"/>
    <property type="molecule type" value="Genomic_DNA"/>
</dbReference>
<name>A0ABN6LEU4_9BACT</name>
<feature type="domain" description="DUF2147" evidence="1">
    <location>
        <begin position="25"/>
        <end position="134"/>
    </location>
</feature>
<evidence type="ECO:0000313" key="2">
    <source>
        <dbReference type="EMBL" id="BDD01713.1"/>
    </source>
</evidence>
<dbReference type="RefSeq" id="WP_332921783.1">
    <property type="nucleotide sequence ID" value="NZ_AP025295.1"/>
</dbReference>
<proteinExistence type="predicted"/>
<dbReference type="PANTHER" id="PTHR36919">
    <property type="entry name" value="BLR1215 PROTEIN"/>
    <property type="match status" value="1"/>
</dbReference>
<dbReference type="Pfam" id="PF09917">
    <property type="entry name" value="DUF2147"/>
    <property type="match status" value="1"/>
</dbReference>
<dbReference type="PANTHER" id="PTHR36919:SF3">
    <property type="entry name" value="BLL5882 PROTEIN"/>
    <property type="match status" value="1"/>
</dbReference>
<gene>
    <name evidence="2" type="ORF">PEPS_39930</name>
</gene>
<sequence length="140" mass="15978">MRIGLVTFAFVCLSFVQLYAQSPFGRWITVDEVSGEHKAIVEIYQQDGLMFGKIVDILVGDKDILCKECPGDQKNQPLLGMVIIKSMKQQGDTWAGGEILKPENGKMYDGKIWREGDHLMVRGYLGFLYKTQQWLPFKDQ</sequence>
<dbReference type="InterPro" id="IPR019223">
    <property type="entry name" value="DUF2147"/>
</dbReference>
<evidence type="ECO:0000313" key="3">
    <source>
        <dbReference type="Proteomes" id="UP001354989"/>
    </source>
</evidence>
<dbReference type="Gene3D" id="2.40.128.520">
    <property type="match status" value="1"/>
</dbReference>
<evidence type="ECO:0000259" key="1">
    <source>
        <dbReference type="Pfam" id="PF09917"/>
    </source>
</evidence>
<dbReference type="Proteomes" id="UP001354989">
    <property type="component" value="Plasmid pPP3"/>
</dbReference>
<accession>A0ABN6LEU4</accession>
<protein>
    <recommendedName>
        <fullName evidence="1">DUF2147 domain-containing protein</fullName>
    </recommendedName>
</protein>